<name>I3ZVL0_THECF</name>
<dbReference type="GeneID" id="70363175"/>
<dbReference type="RefSeq" id="WP_014789376.1">
    <property type="nucleotide sequence ID" value="NC_018015.1"/>
</dbReference>
<dbReference type="Pfam" id="PF08241">
    <property type="entry name" value="Methyltransf_11"/>
    <property type="match status" value="1"/>
</dbReference>
<organism evidence="2 3">
    <name type="scientific">Thermococcus cleftensis (strain DSM 27260 / KACC 17922 / CL1)</name>
    <dbReference type="NCBI Taxonomy" id="163003"/>
    <lineage>
        <taxon>Archaea</taxon>
        <taxon>Methanobacteriati</taxon>
        <taxon>Methanobacteriota</taxon>
        <taxon>Thermococci</taxon>
        <taxon>Thermococcales</taxon>
        <taxon>Thermococcaceae</taxon>
        <taxon>Thermococcus</taxon>
    </lineage>
</organism>
<dbReference type="Proteomes" id="UP000006064">
    <property type="component" value="Chromosome"/>
</dbReference>
<keyword evidence="3" id="KW-1185">Reference proteome</keyword>
<dbReference type="KEGG" id="thm:CL1_1545"/>
<proteinExistence type="predicted"/>
<evidence type="ECO:0000313" key="3">
    <source>
        <dbReference type="Proteomes" id="UP000006064"/>
    </source>
</evidence>
<keyword evidence="2" id="KW-0489">Methyltransferase</keyword>
<reference evidence="2 3" key="1">
    <citation type="journal article" date="2012" name="J. Bacteriol.">
        <title>Complete Genome Sequence of the Hyperthermophilic Archaeon Thermococcus sp. Strain CL1, Isolated from a Paralvinella sp. Polychaete Worm Collected from a Hydrothermal Vent.</title>
        <authorList>
            <person name="Jung J.H."/>
            <person name="Holden J.F."/>
            <person name="Seo D.H."/>
            <person name="Park K.H."/>
            <person name="Shin H."/>
            <person name="Ryu S."/>
            <person name="Lee J.H."/>
            <person name="Park C.S."/>
        </authorList>
    </citation>
    <scope>NUCLEOTIDE SEQUENCE [LARGE SCALE GENOMIC DNA]</scope>
    <source>
        <strain evidence="3">DSM 27260 / KACC 17922 / CL1</strain>
    </source>
</reference>
<gene>
    <name evidence="2" type="ORF">CL1_1545</name>
</gene>
<dbReference type="CDD" id="cd02440">
    <property type="entry name" value="AdoMet_MTases"/>
    <property type="match status" value="1"/>
</dbReference>
<protein>
    <submittedName>
        <fullName evidence="2">SAM-dependent methyltransferase 2</fullName>
    </submittedName>
</protein>
<dbReference type="InterPro" id="IPR050508">
    <property type="entry name" value="Methyltransf_Superfamily"/>
</dbReference>
<dbReference type="AlphaFoldDB" id="I3ZVL0"/>
<dbReference type="PANTHER" id="PTHR42912:SF95">
    <property type="entry name" value="METHYLTRANSFERASE TYPE 11 DOMAIN-CONTAINING PROTEIN"/>
    <property type="match status" value="1"/>
</dbReference>
<keyword evidence="2" id="KW-0808">Transferase</keyword>
<dbReference type="GO" id="GO:0008757">
    <property type="term" value="F:S-adenosylmethionine-dependent methyltransferase activity"/>
    <property type="evidence" value="ECO:0007669"/>
    <property type="project" value="InterPro"/>
</dbReference>
<evidence type="ECO:0000313" key="2">
    <source>
        <dbReference type="EMBL" id="AFL95744.1"/>
    </source>
</evidence>
<dbReference type="EMBL" id="CP003651">
    <property type="protein sequence ID" value="AFL95744.1"/>
    <property type="molecule type" value="Genomic_DNA"/>
</dbReference>
<dbReference type="GO" id="GO:0032259">
    <property type="term" value="P:methylation"/>
    <property type="evidence" value="ECO:0007669"/>
    <property type="project" value="UniProtKB-KW"/>
</dbReference>
<dbReference type="InterPro" id="IPR013216">
    <property type="entry name" value="Methyltransf_11"/>
</dbReference>
<dbReference type="SUPFAM" id="SSF53335">
    <property type="entry name" value="S-adenosyl-L-methionine-dependent methyltransferases"/>
    <property type="match status" value="1"/>
</dbReference>
<feature type="domain" description="Methyltransferase type 11" evidence="1">
    <location>
        <begin position="2"/>
        <end position="91"/>
    </location>
</feature>
<sequence length="123" mass="14006">MDIGCGTGNVLRFLDPEKYIGVEPSVGMREKFREKHGFEPLDGHFLRIPLTDESVDTVITTYAFHHVPDGEKTDAIKEMLRVLKPGGRIVIADVMFESEEEKMRIGEEDGLKKEMEDEYFATV</sequence>
<dbReference type="PANTHER" id="PTHR42912">
    <property type="entry name" value="METHYLTRANSFERASE"/>
    <property type="match status" value="1"/>
</dbReference>
<dbReference type="InterPro" id="IPR029063">
    <property type="entry name" value="SAM-dependent_MTases_sf"/>
</dbReference>
<accession>I3ZVL0</accession>
<dbReference type="HOGENOM" id="CLU_2010209_0_0_2"/>
<dbReference type="STRING" id="163003.CL1_1545"/>
<evidence type="ECO:0000259" key="1">
    <source>
        <dbReference type="Pfam" id="PF08241"/>
    </source>
</evidence>
<dbReference type="Gene3D" id="3.40.50.150">
    <property type="entry name" value="Vaccinia Virus protein VP39"/>
    <property type="match status" value="1"/>
</dbReference>